<dbReference type="Proteomes" id="UP001303160">
    <property type="component" value="Unassembled WGS sequence"/>
</dbReference>
<comment type="caution">
    <text evidence="2">The sequence shown here is derived from an EMBL/GenBank/DDBJ whole genome shotgun (WGS) entry which is preliminary data.</text>
</comment>
<sequence length="147" mass="15403">MKFFSLLAAALLPTGLLAAPVADDNLIAIETEAHAAAEARAIVKTRDAADVSLNEPAFSLGKREIQVCEIVGSSSSVNCRAGPNTSSSIVRKLSKGNTYAFSCVTSGECVVIGGATNCGWDYSYSLACYVNGHYTDGKCTQARLGWC</sequence>
<proteinExistence type="predicted"/>
<name>A0AAN6XMP0_9PEZI</name>
<feature type="chain" id="PRO_5042814575" evidence="1">
    <location>
        <begin position="19"/>
        <end position="147"/>
    </location>
</feature>
<evidence type="ECO:0000313" key="3">
    <source>
        <dbReference type="Proteomes" id="UP001303160"/>
    </source>
</evidence>
<reference evidence="2" key="2">
    <citation type="submission" date="2023-05" db="EMBL/GenBank/DDBJ databases">
        <authorList>
            <consortium name="Lawrence Berkeley National Laboratory"/>
            <person name="Steindorff A."/>
            <person name="Hensen N."/>
            <person name="Bonometti L."/>
            <person name="Westerberg I."/>
            <person name="Brannstrom I.O."/>
            <person name="Guillou S."/>
            <person name="Cros-Aarteil S."/>
            <person name="Calhoun S."/>
            <person name="Haridas S."/>
            <person name="Kuo A."/>
            <person name="Mondo S."/>
            <person name="Pangilinan J."/>
            <person name="Riley R."/>
            <person name="Labutti K."/>
            <person name="Andreopoulos B."/>
            <person name="Lipzen A."/>
            <person name="Chen C."/>
            <person name="Yanf M."/>
            <person name="Daum C."/>
            <person name="Ng V."/>
            <person name="Clum A."/>
            <person name="Ohm R."/>
            <person name="Martin F."/>
            <person name="Silar P."/>
            <person name="Natvig D."/>
            <person name="Lalanne C."/>
            <person name="Gautier V."/>
            <person name="Ament-Velasquez S.L."/>
            <person name="Kruys A."/>
            <person name="Hutchinson M.I."/>
            <person name="Powell A.J."/>
            <person name="Barry K."/>
            <person name="Miller A.N."/>
            <person name="Grigoriev I.V."/>
            <person name="Debuchy R."/>
            <person name="Gladieux P."/>
            <person name="Thoren M.H."/>
            <person name="Johannesson H."/>
        </authorList>
    </citation>
    <scope>NUCLEOTIDE SEQUENCE</scope>
    <source>
        <strain evidence="2">CBS 315.58</strain>
    </source>
</reference>
<evidence type="ECO:0000313" key="2">
    <source>
        <dbReference type="EMBL" id="KAK4203628.1"/>
    </source>
</evidence>
<gene>
    <name evidence="2" type="ORF">QBC40DRAFT_316403</name>
</gene>
<organism evidence="2 3">
    <name type="scientific">Triangularia verruculosa</name>
    <dbReference type="NCBI Taxonomy" id="2587418"/>
    <lineage>
        <taxon>Eukaryota</taxon>
        <taxon>Fungi</taxon>
        <taxon>Dikarya</taxon>
        <taxon>Ascomycota</taxon>
        <taxon>Pezizomycotina</taxon>
        <taxon>Sordariomycetes</taxon>
        <taxon>Sordariomycetidae</taxon>
        <taxon>Sordariales</taxon>
        <taxon>Podosporaceae</taxon>
        <taxon>Triangularia</taxon>
    </lineage>
</organism>
<reference evidence="2" key="1">
    <citation type="journal article" date="2023" name="Mol. Phylogenet. Evol.">
        <title>Genome-scale phylogeny and comparative genomics of the fungal order Sordariales.</title>
        <authorList>
            <person name="Hensen N."/>
            <person name="Bonometti L."/>
            <person name="Westerberg I."/>
            <person name="Brannstrom I.O."/>
            <person name="Guillou S."/>
            <person name="Cros-Aarteil S."/>
            <person name="Calhoun S."/>
            <person name="Haridas S."/>
            <person name="Kuo A."/>
            <person name="Mondo S."/>
            <person name="Pangilinan J."/>
            <person name="Riley R."/>
            <person name="LaButti K."/>
            <person name="Andreopoulos B."/>
            <person name="Lipzen A."/>
            <person name="Chen C."/>
            <person name="Yan M."/>
            <person name="Daum C."/>
            <person name="Ng V."/>
            <person name="Clum A."/>
            <person name="Steindorff A."/>
            <person name="Ohm R.A."/>
            <person name="Martin F."/>
            <person name="Silar P."/>
            <person name="Natvig D.O."/>
            <person name="Lalanne C."/>
            <person name="Gautier V."/>
            <person name="Ament-Velasquez S.L."/>
            <person name="Kruys A."/>
            <person name="Hutchinson M.I."/>
            <person name="Powell A.J."/>
            <person name="Barry K."/>
            <person name="Miller A.N."/>
            <person name="Grigoriev I.V."/>
            <person name="Debuchy R."/>
            <person name="Gladieux P."/>
            <person name="Hiltunen Thoren M."/>
            <person name="Johannesson H."/>
        </authorList>
    </citation>
    <scope>NUCLEOTIDE SEQUENCE</scope>
    <source>
        <strain evidence="2">CBS 315.58</strain>
    </source>
</reference>
<keyword evidence="3" id="KW-1185">Reference proteome</keyword>
<feature type="signal peptide" evidence="1">
    <location>
        <begin position="1"/>
        <end position="18"/>
    </location>
</feature>
<protein>
    <submittedName>
        <fullName evidence="2">Uncharacterized protein</fullName>
    </submittedName>
</protein>
<dbReference type="Gene3D" id="2.30.30.40">
    <property type="entry name" value="SH3 Domains"/>
    <property type="match status" value="1"/>
</dbReference>
<keyword evidence="1" id="KW-0732">Signal</keyword>
<evidence type="ECO:0000256" key="1">
    <source>
        <dbReference type="SAM" id="SignalP"/>
    </source>
</evidence>
<dbReference type="EMBL" id="MU863888">
    <property type="protein sequence ID" value="KAK4203628.1"/>
    <property type="molecule type" value="Genomic_DNA"/>
</dbReference>
<dbReference type="AlphaFoldDB" id="A0AAN6XMP0"/>
<accession>A0AAN6XMP0</accession>